<dbReference type="AlphaFoldDB" id="A0AAP0QXE4"/>
<evidence type="ECO:0000259" key="6">
    <source>
        <dbReference type="PROSITE" id="PS50975"/>
    </source>
</evidence>
<feature type="signal peptide" evidence="5">
    <location>
        <begin position="1"/>
        <end position="25"/>
    </location>
</feature>
<dbReference type="GO" id="GO:0006164">
    <property type="term" value="P:purine nucleotide biosynthetic process"/>
    <property type="evidence" value="ECO:0007669"/>
    <property type="project" value="UniProtKB-KW"/>
</dbReference>
<comment type="caution">
    <text evidence="7">The sequence shown here is derived from an EMBL/GenBank/DDBJ whole genome shotgun (WGS) entry which is preliminary data.</text>
</comment>
<keyword evidence="8" id="KW-1185">Reference proteome</keyword>
<dbReference type="FunFam" id="3.30.1490.20:FF:000016">
    <property type="entry name" value="phosphoribosylaminoimidazole carboxylase, chloroplastic"/>
    <property type="match status" value="1"/>
</dbReference>
<feature type="domain" description="ATP-grasp" evidence="6">
    <location>
        <begin position="251"/>
        <end position="326"/>
    </location>
</feature>
<dbReference type="SUPFAM" id="SSF56059">
    <property type="entry name" value="Glutathione synthetase ATP-binding domain-like"/>
    <property type="match status" value="1"/>
</dbReference>
<evidence type="ECO:0000313" key="8">
    <source>
        <dbReference type="Proteomes" id="UP001428341"/>
    </source>
</evidence>
<keyword evidence="5" id="KW-0732">Signal</keyword>
<sequence length="334" mass="37764">MGFTRHPLLSRKLVAWPLLLRLGSSQNFSDLLQPMQLHYLFSLLPCQELKIGKFMHSYQRGHERGQQHLLRYPYSIYGDTIILSKGLAPADPLCLAERDYQTYYVGSRHEQLFRVFPCSYSLRFLQAIMVLHLWTHICHLQGEKTWPQLCAAAVIRLTASANGRRSVIEEASALKIQSVFCAYLPCYCFSSVCGKKLFALLISCLVLACGVLTVEIEHVDVATMEKLEQQGVDCQPKVSTIRIIQDKYIQKVHFSLHGIPLPEFMEVNDLESARRAGKQFGYPLMVKSKSLAYDGRGNAVAKSEEELSSAITALGGFDRGLYIEKWAPFVKVNV</sequence>
<evidence type="ECO:0000256" key="3">
    <source>
        <dbReference type="ARBA" id="ARBA00022840"/>
    </source>
</evidence>
<name>A0AAP0QXE4_9ROSI</name>
<reference evidence="7 8" key="1">
    <citation type="submission" date="2024-05" db="EMBL/GenBank/DDBJ databases">
        <title>Haplotype-resolved chromosome-level genome assembly of Huyou (Citrus changshanensis).</title>
        <authorList>
            <person name="Miao C."/>
            <person name="Chen W."/>
            <person name="Wu Y."/>
            <person name="Wang L."/>
            <person name="Zhao S."/>
            <person name="Grierson D."/>
            <person name="Xu C."/>
            <person name="Chen K."/>
        </authorList>
    </citation>
    <scope>NUCLEOTIDE SEQUENCE [LARGE SCALE GENOMIC DNA]</scope>
    <source>
        <strain evidence="7">01-14</strain>
        <tissue evidence="7">Leaf</tissue>
    </source>
</reference>
<keyword evidence="3 4" id="KW-0067">ATP-binding</keyword>
<dbReference type="PANTHER" id="PTHR11609:SF5">
    <property type="entry name" value="PHOSPHORIBOSYLAMINOIMIDAZOLE CARBOXYLASE"/>
    <property type="match status" value="1"/>
</dbReference>
<evidence type="ECO:0000256" key="5">
    <source>
        <dbReference type="SAM" id="SignalP"/>
    </source>
</evidence>
<dbReference type="InterPro" id="IPR013815">
    <property type="entry name" value="ATP_grasp_subdomain_1"/>
</dbReference>
<dbReference type="SUPFAM" id="SSF52440">
    <property type="entry name" value="PreATP-grasp domain"/>
    <property type="match status" value="1"/>
</dbReference>
<dbReference type="Pfam" id="PF02222">
    <property type="entry name" value="ATP-grasp"/>
    <property type="match status" value="1"/>
</dbReference>
<dbReference type="EMBL" id="JBCGBO010000003">
    <property type="protein sequence ID" value="KAK9214697.1"/>
    <property type="molecule type" value="Genomic_DNA"/>
</dbReference>
<dbReference type="PANTHER" id="PTHR11609">
    <property type="entry name" value="PURINE BIOSYNTHESIS PROTEIN 6/7, PUR6/7"/>
    <property type="match status" value="1"/>
</dbReference>
<feature type="chain" id="PRO_5042906444" description="ATP-grasp domain-containing protein" evidence="5">
    <location>
        <begin position="26"/>
        <end position="334"/>
    </location>
</feature>
<dbReference type="InterPro" id="IPR003135">
    <property type="entry name" value="ATP-grasp_carboxylate-amine"/>
</dbReference>
<dbReference type="InterPro" id="IPR016185">
    <property type="entry name" value="PreATP-grasp_dom_sf"/>
</dbReference>
<evidence type="ECO:0000256" key="4">
    <source>
        <dbReference type="PROSITE-ProRule" id="PRU00409"/>
    </source>
</evidence>
<evidence type="ECO:0000313" key="7">
    <source>
        <dbReference type="EMBL" id="KAK9214697.1"/>
    </source>
</evidence>
<proteinExistence type="predicted"/>
<dbReference type="InterPro" id="IPR011761">
    <property type="entry name" value="ATP-grasp"/>
</dbReference>
<accession>A0AAP0QXE4</accession>
<protein>
    <recommendedName>
        <fullName evidence="6">ATP-grasp domain-containing protein</fullName>
    </recommendedName>
</protein>
<dbReference type="Gene3D" id="3.30.1490.20">
    <property type="entry name" value="ATP-grasp fold, A domain"/>
    <property type="match status" value="1"/>
</dbReference>
<keyword evidence="2" id="KW-0658">Purine biosynthesis</keyword>
<dbReference type="Gene3D" id="3.40.50.20">
    <property type="match status" value="1"/>
</dbReference>
<gene>
    <name evidence="7" type="ORF">WN944_006696</name>
</gene>
<dbReference type="GO" id="GO:0046872">
    <property type="term" value="F:metal ion binding"/>
    <property type="evidence" value="ECO:0007669"/>
    <property type="project" value="InterPro"/>
</dbReference>
<evidence type="ECO:0000256" key="2">
    <source>
        <dbReference type="ARBA" id="ARBA00022755"/>
    </source>
</evidence>
<dbReference type="GO" id="GO:0009507">
    <property type="term" value="C:chloroplast"/>
    <property type="evidence" value="ECO:0007669"/>
    <property type="project" value="TreeGrafter"/>
</dbReference>
<organism evidence="7 8">
    <name type="scientific">Citrus x changshan-huyou</name>
    <dbReference type="NCBI Taxonomy" id="2935761"/>
    <lineage>
        <taxon>Eukaryota</taxon>
        <taxon>Viridiplantae</taxon>
        <taxon>Streptophyta</taxon>
        <taxon>Embryophyta</taxon>
        <taxon>Tracheophyta</taxon>
        <taxon>Spermatophyta</taxon>
        <taxon>Magnoliopsida</taxon>
        <taxon>eudicotyledons</taxon>
        <taxon>Gunneridae</taxon>
        <taxon>Pentapetalae</taxon>
        <taxon>rosids</taxon>
        <taxon>malvids</taxon>
        <taxon>Sapindales</taxon>
        <taxon>Rutaceae</taxon>
        <taxon>Aurantioideae</taxon>
        <taxon>Citrus</taxon>
    </lineage>
</organism>
<dbReference type="GO" id="GO:0005524">
    <property type="term" value="F:ATP binding"/>
    <property type="evidence" value="ECO:0007669"/>
    <property type="project" value="UniProtKB-UniRule"/>
</dbReference>
<dbReference type="PROSITE" id="PS50975">
    <property type="entry name" value="ATP_GRASP"/>
    <property type="match status" value="1"/>
</dbReference>
<keyword evidence="1 4" id="KW-0547">Nucleotide-binding</keyword>
<evidence type="ECO:0000256" key="1">
    <source>
        <dbReference type="ARBA" id="ARBA00022741"/>
    </source>
</evidence>
<dbReference type="Proteomes" id="UP001428341">
    <property type="component" value="Unassembled WGS sequence"/>
</dbReference>